<comment type="similarity">
    <text evidence="1">Belongs to the peptidase S33 family.</text>
</comment>
<keyword evidence="2" id="KW-0732">Signal</keyword>
<name>A0ABX8SKC9_9ACTN</name>
<dbReference type="GO" id="GO:0016787">
    <property type="term" value="F:hydrolase activity"/>
    <property type="evidence" value="ECO:0007669"/>
    <property type="project" value="UniProtKB-KW"/>
</dbReference>
<keyword evidence="7" id="KW-1185">Reference proteome</keyword>
<reference evidence="6 7" key="1">
    <citation type="submission" date="2021-07" db="EMBL/GenBank/DDBJ databases">
        <title>complete genome sequencing of Tessaracoccus sp.J1M15.</title>
        <authorList>
            <person name="Bae J.-W."/>
            <person name="Kim D.-y."/>
        </authorList>
    </citation>
    <scope>NUCLEOTIDE SEQUENCE [LARGE SCALE GENOMIC DNA]</scope>
    <source>
        <strain evidence="6 7">J1M15</strain>
    </source>
</reference>
<dbReference type="EMBL" id="CP079216">
    <property type="protein sequence ID" value="QXT62443.1"/>
    <property type="molecule type" value="Genomic_DNA"/>
</dbReference>
<accession>A0ABX8SKC9</accession>
<evidence type="ECO:0000256" key="4">
    <source>
        <dbReference type="SAM" id="MobiDB-lite"/>
    </source>
</evidence>
<evidence type="ECO:0000256" key="2">
    <source>
        <dbReference type="ARBA" id="ARBA00022729"/>
    </source>
</evidence>
<gene>
    <name evidence="6" type="ORF">KDB89_11915</name>
</gene>
<evidence type="ECO:0000259" key="5">
    <source>
        <dbReference type="Pfam" id="PF08386"/>
    </source>
</evidence>
<dbReference type="Pfam" id="PF08386">
    <property type="entry name" value="Abhydrolase_4"/>
    <property type="match status" value="1"/>
</dbReference>
<dbReference type="Proteomes" id="UP000824504">
    <property type="component" value="Chromosome"/>
</dbReference>
<dbReference type="PANTHER" id="PTHR43248:SF29">
    <property type="entry name" value="TRIPEPTIDYL AMINOPEPTIDASE"/>
    <property type="match status" value="1"/>
</dbReference>
<keyword evidence="3 6" id="KW-0378">Hydrolase</keyword>
<evidence type="ECO:0000256" key="3">
    <source>
        <dbReference type="ARBA" id="ARBA00022801"/>
    </source>
</evidence>
<evidence type="ECO:0000256" key="1">
    <source>
        <dbReference type="ARBA" id="ARBA00010088"/>
    </source>
</evidence>
<sequence length="553" mass="57943">MSRTVKLTQVILAVIAVGLVVALFTGGLVRGQSRDEPASPSTTGPVTPSAPADGARMPGVPEVPVADHALLPSEDDANADRQLDYTPSGDPSVEFEDSLGDLTSYATQVVDWEACQDSDIGAQCATIVAPLDWEDPSGPAVEIAVRRVPDGDSSRGPLFVNPGGPGYGGQSMAENLAGRWQNYDTVGWDPRGTGESTHVVCGDLEQTDAIMNLDASPDDDAEVKALKNGGKDFAEQCRDASGDLLDHITTVDVARDLDLLRHLLGAEKLNYVGVSYGTFVGATYAELFPDTVGRLVLDAAVDITGSDDAPAQVEGFELALSNFTAWCADSDLCDLGDDQDAINNRIADFLAGLDEQPLTVGDRKLTQSLAATGIALFLYEDDTAYRTLAEVIAQGFTGDGTNLLWAADVMNGRGDDTYETIAFAFPAMACADAQDDGAGAVMGDWKDTFAKAPIMAPNMGTSYTCQFWTADSAPQLKLTAKGAPTILVVGTTGDSATPYEQAQTMAEQLDSGVLLTLDGAGHGAVTGDNSCIAEHVDAYLYDGAAPDEGTVCR</sequence>
<protein>
    <submittedName>
        <fullName evidence="6">Alpha/beta hydrolase</fullName>
    </submittedName>
</protein>
<feature type="domain" description="Peptidase S33 tripeptidyl aminopeptidase-like C-terminal" evidence="5">
    <location>
        <begin position="459"/>
        <end position="552"/>
    </location>
</feature>
<proteinExistence type="inferred from homology"/>
<evidence type="ECO:0000313" key="7">
    <source>
        <dbReference type="Proteomes" id="UP000824504"/>
    </source>
</evidence>
<organism evidence="6 7">
    <name type="scientific">Tessaracoccus palaemonis</name>
    <dbReference type="NCBI Taxonomy" id="2829499"/>
    <lineage>
        <taxon>Bacteria</taxon>
        <taxon>Bacillati</taxon>
        <taxon>Actinomycetota</taxon>
        <taxon>Actinomycetes</taxon>
        <taxon>Propionibacteriales</taxon>
        <taxon>Propionibacteriaceae</taxon>
        <taxon>Tessaracoccus</taxon>
    </lineage>
</organism>
<dbReference type="PANTHER" id="PTHR43248">
    <property type="entry name" value="2-SUCCINYL-6-HYDROXY-2,4-CYCLOHEXADIENE-1-CARBOXYLATE SYNTHASE"/>
    <property type="match status" value="1"/>
</dbReference>
<dbReference type="InterPro" id="IPR051601">
    <property type="entry name" value="Serine_prot/Carboxylest_S33"/>
</dbReference>
<dbReference type="RefSeq" id="WP_219081314.1">
    <property type="nucleotide sequence ID" value="NZ_CP079216.1"/>
</dbReference>
<evidence type="ECO:0000313" key="6">
    <source>
        <dbReference type="EMBL" id="QXT62443.1"/>
    </source>
</evidence>
<dbReference type="InterPro" id="IPR013595">
    <property type="entry name" value="Pept_S33_TAP-like_C"/>
</dbReference>
<feature type="region of interest" description="Disordered" evidence="4">
    <location>
        <begin position="31"/>
        <end position="61"/>
    </location>
</feature>